<keyword evidence="3" id="KW-1185">Reference proteome</keyword>
<dbReference type="Proteomes" id="UP001174691">
    <property type="component" value="Unassembled WGS sequence"/>
</dbReference>
<reference evidence="2" key="1">
    <citation type="submission" date="2022-07" db="EMBL/GenBank/DDBJ databases">
        <title>Fungi with potential for degradation of polypropylene.</title>
        <authorList>
            <person name="Gostincar C."/>
        </authorList>
    </citation>
    <scope>NUCLEOTIDE SEQUENCE</scope>
    <source>
        <strain evidence="2">EXF-13287</strain>
    </source>
</reference>
<evidence type="ECO:0000256" key="1">
    <source>
        <dbReference type="SAM" id="MobiDB-lite"/>
    </source>
</evidence>
<comment type="caution">
    <text evidence="2">The sequence shown here is derived from an EMBL/GenBank/DDBJ whole genome shotgun (WGS) entry which is preliminary data.</text>
</comment>
<feature type="compositionally biased region" description="Basic and acidic residues" evidence="1">
    <location>
        <begin position="259"/>
        <end position="277"/>
    </location>
</feature>
<gene>
    <name evidence="2" type="ORF">NKR19_g614</name>
</gene>
<name>A0AA38SE48_9PEZI</name>
<organism evidence="2 3">
    <name type="scientific">Coniochaeta hoffmannii</name>
    <dbReference type="NCBI Taxonomy" id="91930"/>
    <lineage>
        <taxon>Eukaryota</taxon>
        <taxon>Fungi</taxon>
        <taxon>Dikarya</taxon>
        <taxon>Ascomycota</taxon>
        <taxon>Pezizomycotina</taxon>
        <taxon>Sordariomycetes</taxon>
        <taxon>Sordariomycetidae</taxon>
        <taxon>Coniochaetales</taxon>
        <taxon>Coniochaetaceae</taxon>
        <taxon>Coniochaeta</taxon>
    </lineage>
</organism>
<accession>A0AA38SE48</accession>
<dbReference type="EMBL" id="JANBVN010000005">
    <property type="protein sequence ID" value="KAJ9165279.1"/>
    <property type="molecule type" value="Genomic_DNA"/>
</dbReference>
<feature type="region of interest" description="Disordered" evidence="1">
    <location>
        <begin position="75"/>
        <end position="129"/>
    </location>
</feature>
<dbReference type="AlphaFoldDB" id="A0AA38SE48"/>
<evidence type="ECO:0000313" key="2">
    <source>
        <dbReference type="EMBL" id="KAJ9165279.1"/>
    </source>
</evidence>
<sequence length="277" mass="32444">MLDHVYDHMHSEGVDFMELRRDDRDAVMYSWKDIVAAYRSGSGVPRGELELLHRHYIPWGVDPQHWSLSGELGEDVQAKEDPGKRKELLAHDQRHEKRELERRAREAKGKGKAVDRCGSSSGHGAGNNIAKNEWRDHMRNHFRDDDEDIPGHLRCWFTACPHSQPENAFKSRDLRDTDANLDNFDEFLGHTSKHFQNEPWLRETDLHHGDVDMLFTAWLKNEIYDSYFNPQIPRKQDEFLPDDVFVYFAGILEEQGYDSTERDLTSHEEVQQRAMDT</sequence>
<feature type="region of interest" description="Disordered" evidence="1">
    <location>
        <begin position="258"/>
        <end position="277"/>
    </location>
</feature>
<feature type="compositionally biased region" description="Basic and acidic residues" evidence="1">
    <location>
        <begin position="76"/>
        <end position="115"/>
    </location>
</feature>
<proteinExistence type="predicted"/>
<evidence type="ECO:0000313" key="3">
    <source>
        <dbReference type="Proteomes" id="UP001174691"/>
    </source>
</evidence>
<protein>
    <submittedName>
        <fullName evidence="2">Uncharacterized protein</fullName>
    </submittedName>
</protein>